<keyword evidence="2 4" id="KW-0560">Oxidoreductase</keyword>
<comment type="caution">
    <text evidence="6">The sequence shown here is derived from an EMBL/GenBank/DDBJ whole genome shotgun (WGS) entry which is preliminary data.</text>
</comment>
<dbReference type="InterPro" id="IPR002401">
    <property type="entry name" value="Cyt_P450_E_grp-I"/>
</dbReference>
<evidence type="ECO:0000256" key="4">
    <source>
        <dbReference type="RuleBase" id="RU000461"/>
    </source>
</evidence>
<dbReference type="SUPFAM" id="SSF48264">
    <property type="entry name" value="Cytochrome P450"/>
    <property type="match status" value="1"/>
</dbReference>
<dbReference type="InterPro" id="IPR017972">
    <property type="entry name" value="Cyt_P450_CS"/>
</dbReference>
<reference evidence="6 7" key="1">
    <citation type="submission" date="2024-04" db="EMBL/GenBank/DDBJ databases">
        <title>genome sequences of Mucor flavus KT1a and Helicostylum pulchrum KT1b strains isolated from the surface of a dry-aged beef.</title>
        <authorList>
            <person name="Toyotome T."/>
            <person name="Hosono M."/>
            <person name="Torimaru M."/>
            <person name="Fukuda K."/>
            <person name="Mikami N."/>
        </authorList>
    </citation>
    <scope>NUCLEOTIDE SEQUENCE [LARGE SCALE GENOMIC DNA]</scope>
    <source>
        <strain evidence="6 7">KT1a</strain>
    </source>
</reference>
<dbReference type="InterPro" id="IPR036396">
    <property type="entry name" value="Cyt_P450_sf"/>
</dbReference>
<dbReference type="Gene3D" id="1.10.630.10">
    <property type="entry name" value="Cytochrome P450"/>
    <property type="match status" value="1"/>
</dbReference>
<dbReference type="PANTHER" id="PTHR46300:SF11">
    <property type="entry name" value="OXIDOREDUCTASE, PUTATIVE-RELATED"/>
    <property type="match status" value="1"/>
</dbReference>
<dbReference type="Proteomes" id="UP001473302">
    <property type="component" value="Unassembled WGS sequence"/>
</dbReference>
<dbReference type="Pfam" id="PF00067">
    <property type="entry name" value="p450"/>
    <property type="match status" value="2"/>
</dbReference>
<dbReference type="InterPro" id="IPR050364">
    <property type="entry name" value="Cytochrome_P450_fung"/>
</dbReference>
<dbReference type="PRINTS" id="PR00463">
    <property type="entry name" value="EP450I"/>
</dbReference>
<keyword evidence="5" id="KW-0812">Transmembrane</keyword>
<evidence type="ECO:0000313" key="7">
    <source>
        <dbReference type="Proteomes" id="UP001473302"/>
    </source>
</evidence>
<keyword evidence="1 4" id="KW-0479">Metal-binding</keyword>
<organism evidence="6 7">
    <name type="scientific">Mucor flavus</name>
    <dbReference type="NCBI Taxonomy" id="439312"/>
    <lineage>
        <taxon>Eukaryota</taxon>
        <taxon>Fungi</taxon>
        <taxon>Fungi incertae sedis</taxon>
        <taxon>Mucoromycota</taxon>
        <taxon>Mucoromycotina</taxon>
        <taxon>Mucoromycetes</taxon>
        <taxon>Mucorales</taxon>
        <taxon>Mucorineae</taxon>
        <taxon>Mucoraceae</taxon>
        <taxon>Mucor</taxon>
    </lineage>
</organism>
<evidence type="ECO:0000256" key="2">
    <source>
        <dbReference type="ARBA" id="ARBA00023002"/>
    </source>
</evidence>
<evidence type="ECO:0000256" key="1">
    <source>
        <dbReference type="ARBA" id="ARBA00022723"/>
    </source>
</evidence>
<keyword evidence="3 4" id="KW-0408">Iron</keyword>
<proteinExistence type="inferred from homology"/>
<accession>A0ABP9YP26</accession>
<evidence type="ECO:0000256" key="3">
    <source>
        <dbReference type="ARBA" id="ARBA00023004"/>
    </source>
</evidence>
<dbReference type="PANTHER" id="PTHR46300">
    <property type="entry name" value="P450, PUTATIVE (EUROFUNG)-RELATED-RELATED"/>
    <property type="match status" value="1"/>
</dbReference>
<dbReference type="InterPro" id="IPR001128">
    <property type="entry name" value="Cyt_P450"/>
</dbReference>
<dbReference type="EMBL" id="BAABUK010000003">
    <property type="protein sequence ID" value="GAA5808618.1"/>
    <property type="molecule type" value="Genomic_DNA"/>
</dbReference>
<keyword evidence="4" id="KW-0503">Monooxygenase</keyword>
<keyword evidence="5" id="KW-0472">Membrane</keyword>
<name>A0ABP9YP26_9FUNG</name>
<evidence type="ECO:0000256" key="5">
    <source>
        <dbReference type="SAM" id="Phobius"/>
    </source>
</evidence>
<evidence type="ECO:0008006" key="8">
    <source>
        <dbReference type="Google" id="ProtNLM"/>
    </source>
</evidence>
<keyword evidence="5" id="KW-1133">Transmembrane helix</keyword>
<sequence>MEQVTNLMKSFSLPNFDRKNALPVVSIAAAASIFYASYRLLSSNEEKRHNFKKIPIPNSSYPVVGHMMSLGKFPGKTVSEWHKKLGPILNLRMGSQNWIMIDDPILAHKIFVTNGAETSYRPSNLFALEYHNMGGKGISFSQPDGHWKTTRAAALNVLAPKHIDSYMPLIHEEAKDLAIRLIESSAKEDGIDPFKYLELLSTNVVNKTVFGKGFESVEDPEFLKMVHIAEDTATHCALENDLGSIHPLFSLIEEASISQEYNVIKALLEDGFKFSDDEVLAIAADLIIGGTDTTSVSLLWNIAIMCNYPEFQKKAADEIDQFVKLNGRLPSFKERLHLPYCISVLKESMRFRPITPFGLPHFTKEDIYVDEYIIPKGSTLISSMSSMHMNPNYYSEPEKFNPARFLNNTKSMQSSANGKIEERDHFNFGWGRRICPGIYLAEAEMFVAFVEIFSRCFVEPTSDGQPNINTERVSAVTTLPVNYRVKFTKPIK</sequence>
<comment type="similarity">
    <text evidence="4">Belongs to the cytochrome P450 family.</text>
</comment>
<protein>
    <recommendedName>
        <fullName evidence="8">Cytochrome P450</fullName>
    </recommendedName>
</protein>
<dbReference type="PROSITE" id="PS00086">
    <property type="entry name" value="CYTOCHROME_P450"/>
    <property type="match status" value="1"/>
</dbReference>
<feature type="transmembrane region" description="Helical" evidence="5">
    <location>
        <begin position="20"/>
        <end position="41"/>
    </location>
</feature>
<keyword evidence="4" id="KW-0349">Heme</keyword>
<dbReference type="PRINTS" id="PR00385">
    <property type="entry name" value="P450"/>
</dbReference>
<gene>
    <name evidence="6" type="ORF">MFLAVUS_002010</name>
</gene>
<evidence type="ECO:0000313" key="6">
    <source>
        <dbReference type="EMBL" id="GAA5808618.1"/>
    </source>
</evidence>
<keyword evidence="7" id="KW-1185">Reference proteome</keyword>